<dbReference type="Pfam" id="PF09478">
    <property type="entry name" value="CBM49"/>
    <property type="match status" value="2"/>
</dbReference>
<organism evidence="4 5">
    <name type="scientific">Acanthamoeba castellanii (strain ATCC 30010 / Neff)</name>
    <dbReference type="NCBI Taxonomy" id="1257118"/>
    <lineage>
        <taxon>Eukaryota</taxon>
        <taxon>Amoebozoa</taxon>
        <taxon>Discosea</taxon>
        <taxon>Longamoebia</taxon>
        <taxon>Centramoebida</taxon>
        <taxon>Acanthamoebidae</taxon>
        <taxon>Acanthamoeba</taxon>
    </lineage>
</organism>
<dbReference type="GO" id="GO:0005975">
    <property type="term" value="P:carbohydrate metabolic process"/>
    <property type="evidence" value="ECO:0007669"/>
    <property type="project" value="InterPro"/>
</dbReference>
<dbReference type="InterPro" id="IPR001919">
    <property type="entry name" value="CBD2"/>
</dbReference>
<dbReference type="InterPro" id="IPR008965">
    <property type="entry name" value="CBM2/CBM3_carb-bd_dom_sf"/>
</dbReference>
<dbReference type="OrthoDB" id="20980at2759"/>
<dbReference type="GO" id="GO:0030198">
    <property type="term" value="P:extracellular matrix organization"/>
    <property type="evidence" value="ECO:0007669"/>
    <property type="project" value="TreeGrafter"/>
</dbReference>
<feature type="region of interest" description="Disordered" evidence="1">
    <location>
        <begin position="126"/>
        <end position="182"/>
    </location>
</feature>
<dbReference type="GO" id="GO:0030247">
    <property type="term" value="F:polysaccharide binding"/>
    <property type="evidence" value="ECO:0007669"/>
    <property type="project" value="InterPro"/>
</dbReference>
<dbReference type="GO" id="GO:0005201">
    <property type="term" value="F:extracellular matrix structural constituent"/>
    <property type="evidence" value="ECO:0007669"/>
    <property type="project" value="TreeGrafter"/>
</dbReference>
<feature type="compositionally biased region" description="Low complexity" evidence="1">
    <location>
        <begin position="132"/>
        <end position="164"/>
    </location>
</feature>
<keyword evidence="5" id="KW-1185">Reference proteome</keyword>
<dbReference type="InterPro" id="IPR052879">
    <property type="entry name" value="Dd_Spore_Germination_Stalk"/>
</dbReference>
<sequence>MKSSFLTLALFFLFCALAAGQECKVDIVQTLGSAWTVNGQAYSQWSVTITAGPKDVKSLTLSISGNFDQLWEITKDFRGLYVLPDYVLQGGGIHAGKTHNFGYIIKSQSKAIIDIELVDCQGLTPSAPPASPSAAPASPSSSPAGPQPSSSSAPASPSASSQPSTGGCKVTTQQTARSAAEGGQWKDATYTYQIYDLAVKNAGDKVVTTAQLTLTLASGASFYQFWNLERKEASETFFVPNYGGIQVGATQTAGYVVRTPLTNGAPTAPIVHVDSTTCSGGSAPSSAPSSVPSSAPSSPSPSTIVSSPQPSTAPGACSAKVSIVARSGSNWQDASGFNQLYDITITNTGSRAINGGQVTFGLGSGVGVTQYWELNRKTANVFGIPTTYGPLQVGASQGAGIVATRNQAPIPLPTVTLDSVTCN</sequence>
<dbReference type="RefSeq" id="XP_004367583.1">
    <property type="nucleotide sequence ID" value="XM_004367526.1"/>
</dbReference>
<proteinExistence type="predicted"/>
<feature type="domain" description="CBM2" evidence="3">
    <location>
        <begin position="310"/>
        <end position="423"/>
    </location>
</feature>
<dbReference type="KEGG" id="acan:ACA1_252830"/>
<evidence type="ECO:0000256" key="2">
    <source>
        <dbReference type="SAM" id="SignalP"/>
    </source>
</evidence>
<dbReference type="EMBL" id="KB007885">
    <property type="protein sequence ID" value="ELR22327.1"/>
    <property type="molecule type" value="Genomic_DNA"/>
</dbReference>
<keyword evidence="2" id="KW-0732">Signal</keyword>
<protein>
    <submittedName>
        <fullName evidence="4">Carbohydrate binding domain CBM49 domain containing protein</fullName>
    </submittedName>
</protein>
<dbReference type="InterPro" id="IPR019028">
    <property type="entry name" value="CBM_49"/>
</dbReference>
<dbReference type="Proteomes" id="UP000011083">
    <property type="component" value="Unassembled WGS sequence"/>
</dbReference>
<accession>L8HAP9</accession>
<reference evidence="4 5" key="1">
    <citation type="journal article" date="2013" name="Genome Biol.">
        <title>Genome of Acanthamoeba castellanii highlights extensive lateral gene transfer and early evolution of tyrosine kinase signaling.</title>
        <authorList>
            <person name="Clarke M."/>
            <person name="Lohan A.J."/>
            <person name="Liu B."/>
            <person name="Lagkouvardos I."/>
            <person name="Roy S."/>
            <person name="Zafar N."/>
            <person name="Bertelli C."/>
            <person name="Schilde C."/>
            <person name="Kianianmomeni A."/>
            <person name="Burglin T.R."/>
            <person name="Frech C."/>
            <person name="Turcotte B."/>
            <person name="Kopec K.O."/>
            <person name="Synnott J.M."/>
            <person name="Choo C."/>
            <person name="Paponov I."/>
            <person name="Finkler A."/>
            <person name="Soon Heng Tan C."/>
            <person name="Hutchins A.P."/>
            <person name="Weinmeier T."/>
            <person name="Rattei T."/>
            <person name="Chu J.S."/>
            <person name="Gimenez G."/>
            <person name="Irimia M."/>
            <person name="Rigden D.J."/>
            <person name="Fitzpatrick D.A."/>
            <person name="Lorenzo-Morales J."/>
            <person name="Bateman A."/>
            <person name="Chiu C.H."/>
            <person name="Tang P."/>
            <person name="Hegemann P."/>
            <person name="Fromm H."/>
            <person name="Raoult D."/>
            <person name="Greub G."/>
            <person name="Miranda-Saavedra D."/>
            <person name="Chen N."/>
            <person name="Nash P."/>
            <person name="Ginger M.L."/>
            <person name="Horn M."/>
            <person name="Schaap P."/>
            <person name="Caler L."/>
            <person name="Loftus B."/>
        </authorList>
    </citation>
    <scope>NUCLEOTIDE SEQUENCE [LARGE SCALE GENOMIC DNA]</scope>
    <source>
        <strain evidence="4 5">Neff</strain>
    </source>
</reference>
<dbReference type="PROSITE" id="PS51173">
    <property type="entry name" value="CBM2"/>
    <property type="match status" value="1"/>
</dbReference>
<dbReference type="VEuPathDB" id="AmoebaDB:ACA1_252830"/>
<dbReference type="SMART" id="SM00637">
    <property type="entry name" value="CBD_II"/>
    <property type="match status" value="1"/>
</dbReference>
<feature type="signal peptide" evidence="2">
    <location>
        <begin position="1"/>
        <end position="20"/>
    </location>
</feature>
<feature type="region of interest" description="Disordered" evidence="1">
    <location>
        <begin position="276"/>
        <end position="311"/>
    </location>
</feature>
<dbReference type="SUPFAM" id="SSF49384">
    <property type="entry name" value="Carbohydrate-binding domain"/>
    <property type="match status" value="2"/>
</dbReference>
<dbReference type="SMART" id="SM01063">
    <property type="entry name" value="CBM49"/>
    <property type="match status" value="3"/>
</dbReference>
<dbReference type="Gene3D" id="2.60.40.290">
    <property type="match status" value="2"/>
</dbReference>
<dbReference type="AlphaFoldDB" id="L8HAP9"/>
<dbReference type="PANTHER" id="PTHR33239">
    <property type="entry name" value="CELLULOSE-BINDING DOMAIN-CONTAINING PROTEIN-RELATED"/>
    <property type="match status" value="1"/>
</dbReference>
<evidence type="ECO:0000259" key="3">
    <source>
        <dbReference type="PROSITE" id="PS51173"/>
    </source>
</evidence>
<evidence type="ECO:0000256" key="1">
    <source>
        <dbReference type="SAM" id="MobiDB-lite"/>
    </source>
</evidence>
<name>L8HAP9_ACACF</name>
<dbReference type="GeneID" id="14923260"/>
<evidence type="ECO:0000313" key="5">
    <source>
        <dbReference type="Proteomes" id="UP000011083"/>
    </source>
</evidence>
<evidence type="ECO:0000313" key="4">
    <source>
        <dbReference type="EMBL" id="ELR22327.1"/>
    </source>
</evidence>
<dbReference type="InterPro" id="IPR012291">
    <property type="entry name" value="CBM2_carb-bd_dom_sf"/>
</dbReference>
<gene>
    <name evidence="4" type="ORF">ACA1_252830</name>
</gene>
<dbReference type="GO" id="GO:0031012">
    <property type="term" value="C:extracellular matrix"/>
    <property type="evidence" value="ECO:0007669"/>
    <property type="project" value="TreeGrafter"/>
</dbReference>
<feature type="chain" id="PRO_5003990910" evidence="2">
    <location>
        <begin position="21"/>
        <end position="423"/>
    </location>
</feature>
<dbReference type="GO" id="GO:0004553">
    <property type="term" value="F:hydrolase activity, hydrolyzing O-glycosyl compounds"/>
    <property type="evidence" value="ECO:0007669"/>
    <property type="project" value="InterPro"/>
</dbReference>